<reference evidence="2 3" key="2">
    <citation type="submission" date="2019-03" db="EMBL/GenBank/DDBJ databases">
        <title>Genomic Encyclopedia of Type Strains, Phase IV (KMG-IV): sequencing the most valuable type-strain genomes for metagenomic binning, comparative biology and taxonomic classification.</title>
        <authorList>
            <person name="Goeker M."/>
        </authorList>
    </citation>
    <scope>NUCLEOTIDE SEQUENCE [LARGE SCALE GENOMIC DNA]</scope>
    <source>
        <strain evidence="2 3">DSM 103426</strain>
    </source>
</reference>
<comment type="caution">
    <text evidence="2">The sequence shown here is derived from an EMBL/GenBank/DDBJ whole genome shotgun (WGS) entry which is preliminary data.</text>
</comment>
<dbReference type="EMBL" id="BHEO01000008">
    <property type="protein sequence ID" value="GBU06100.1"/>
    <property type="molecule type" value="Genomic_DNA"/>
</dbReference>
<evidence type="ECO:0000313" key="4">
    <source>
        <dbReference type="Proteomes" id="UP000702954"/>
    </source>
</evidence>
<proteinExistence type="predicted"/>
<dbReference type="Proteomes" id="UP000294613">
    <property type="component" value="Unassembled WGS sequence"/>
</dbReference>
<evidence type="ECO:0000313" key="2">
    <source>
        <dbReference type="EMBL" id="TCS60162.1"/>
    </source>
</evidence>
<organism evidence="2 3">
    <name type="scientific">Faecalimonas umbilicata</name>
    <dbReference type="NCBI Taxonomy" id="1912855"/>
    <lineage>
        <taxon>Bacteria</taxon>
        <taxon>Bacillati</taxon>
        <taxon>Bacillota</taxon>
        <taxon>Clostridia</taxon>
        <taxon>Lachnospirales</taxon>
        <taxon>Lachnospiraceae</taxon>
        <taxon>Faecalimonas</taxon>
    </lineage>
</organism>
<dbReference type="RefSeq" id="WP_116442185.1">
    <property type="nucleotide sequence ID" value="NZ_BHEO01000008.1"/>
</dbReference>
<accession>A0A4R3J4L0</accession>
<name>A0A4R3J4L0_9FIRM</name>
<keyword evidence="4" id="KW-1185">Reference proteome</keyword>
<evidence type="ECO:0000313" key="3">
    <source>
        <dbReference type="Proteomes" id="UP000294613"/>
    </source>
</evidence>
<gene>
    <name evidence="2" type="ORF">EDD74_1452</name>
    <name evidence="1" type="ORF">FAEUMB_26410</name>
</gene>
<dbReference type="EMBL" id="SLZV01000045">
    <property type="protein sequence ID" value="TCS60162.1"/>
    <property type="molecule type" value="Genomic_DNA"/>
</dbReference>
<sequence length="63" mass="7292">MSRELLKGLIDLIDESDTETIFRILVRFVPEEKVLPDEIEAIKRANESIEKHGTVSHDSINWD</sequence>
<reference evidence="1 4" key="1">
    <citation type="journal article" date="2018" name="Int. J. Syst. Evol. Microbiol.">
        <title>Draft Genome Sequence of Faecalimonas umbilicata JCM 30896T, an Acetate-Producing Bacterium Isolated from Human Feces.</title>
        <authorList>
            <person name="Sakamoto M."/>
            <person name="Ikeyama N."/>
            <person name="Yuki M."/>
            <person name="Ohkuma M."/>
        </authorList>
    </citation>
    <scope>NUCLEOTIDE SEQUENCE [LARGE SCALE GENOMIC DNA]</scope>
    <source>
        <strain evidence="1 4">EGH7</strain>
    </source>
</reference>
<protein>
    <submittedName>
        <fullName evidence="2">Uncharacterized protein</fullName>
    </submittedName>
</protein>
<evidence type="ECO:0000313" key="1">
    <source>
        <dbReference type="EMBL" id="GBU06100.1"/>
    </source>
</evidence>
<dbReference type="AlphaFoldDB" id="A0A4R3J4L0"/>
<dbReference type="Proteomes" id="UP000702954">
    <property type="component" value="Unassembled WGS sequence"/>
</dbReference>